<dbReference type="AlphaFoldDB" id="A0A1M7YBS0"/>
<dbReference type="InterPro" id="IPR029063">
    <property type="entry name" value="SAM-dependent_MTases_sf"/>
</dbReference>
<evidence type="ECO:0000256" key="1">
    <source>
        <dbReference type="ARBA" id="ARBA00022679"/>
    </source>
</evidence>
<name>A0A1M7YBS0_9BACT</name>
<evidence type="ECO:0000256" key="3">
    <source>
        <dbReference type="ARBA" id="ARBA00034487"/>
    </source>
</evidence>
<dbReference type="GO" id="GO:0030791">
    <property type="term" value="F:arsenite methyltransferase activity"/>
    <property type="evidence" value="ECO:0007669"/>
    <property type="project" value="UniProtKB-EC"/>
</dbReference>
<feature type="domain" description="Methyltransferase" evidence="9">
    <location>
        <begin position="90"/>
        <end position="209"/>
    </location>
</feature>
<dbReference type="GO" id="GO:0032259">
    <property type="term" value="P:methylation"/>
    <property type="evidence" value="ECO:0007669"/>
    <property type="project" value="UniProtKB-KW"/>
</dbReference>
<evidence type="ECO:0000256" key="7">
    <source>
        <dbReference type="ARBA" id="ARBA00047943"/>
    </source>
</evidence>
<dbReference type="InterPro" id="IPR026669">
    <property type="entry name" value="Arsenite_MeTrfase-like"/>
</dbReference>
<evidence type="ECO:0000313" key="10">
    <source>
        <dbReference type="EMBL" id="SHO50019.1"/>
    </source>
</evidence>
<keyword evidence="1 10" id="KW-0808">Transferase</keyword>
<sequence length="213" mass="23171">MIETQPPRDQLAENGFSTAELSNIREAIKNKYQGVATSAEGMFRYLTGKAGALQLGYNESLIADIPEGLVKSFCGVGNPFTIKDIFPGSCLLDIGCGAGFDLIVARRIVGDTGRVAGIDMTVEMLKMAGRNLTEMGIDDVETRLVESEEIPYGDNTFDVVISNGVINLSPLKLDLLKEIFRVLRPGGRLQFADIVLDKELPPMLANSVESWVQ</sequence>
<dbReference type="OrthoDB" id="9765084at2"/>
<evidence type="ECO:0000256" key="4">
    <source>
        <dbReference type="ARBA" id="ARBA00034521"/>
    </source>
</evidence>
<evidence type="ECO:0000256" key="2">
    <source>
        <dbReference type="ARBA" id="ARBA00022691"/>
    </source>
</evidence>
<comment type="catalytic activity">
    <reaction evidence="7">
        <text>arsenic triglutathione + 2 [thioredoxin]-dithiol + 2 S-adenosyl-L-methionine + H2O = dimethylarsinous acid + 2 [thioredoxin]-disulfide + 3 glutathione + 2 S-adenosyl-L-homocysteine + 2 H(+)</text>
        <dbReference type="Rhea" id="RHEA:69464"/>
        <dbReference type="Rhea" id="RHEA-COMP:10698"/>
        <dbReference type="Rhea" id="RHEA-COMP:10700"/>
        <dbReference type="ChEBI" id="CHEBI:15377"/>
        <dbReference type="ChEBI" id="CHEBI:15378"/>
        <dbReference type="ChEBI" id="CHEBI:23808"/>
        <dbReference type="ChEBI" id="CHEBI:29950"/>
        <dbReference type="ChEBI" id="CHEBI:50058"/>
        <dbReference type="ChEBI" id="CHEBI:57856"/>
        <dbReference type="ChEBI" id="CHEBI:57925"/>
        <dbReference type="ChEBI" id="CHEBI:59789"/>
        <dbReference type="ChEBI" id="CHEBI:183640"/>
        <dbReference type="EC" id="2.1.1.137"/>
    </reaction>
</comment>
<dbReference type="Pfam" id="PF13847">
    <property type="entry name" value="Methyltransf_31"/>
    <property type="match status" value="1"/>
</dbReference>
<reference evidence="10 11" key="1">
    <citation type="submission" date="2016-12" db="EMBL/GenBank/DDBJ databases">
        <authorList>
            <person name="Song W.-J."/>
            <person name="Kurnit D.M."/>
        </authorList>
    </citation>
    <scope>NUCLEOTIDE SEQUENCE [LARGE SCALE GENOMIC DNA]</scope>
    <source>
        <strain evidence="10 11">DSM 18488</strain>
    </source>
</reference>
<dbReference type="PANTHER" id="PTHR43675:SF8">
    <property type="entry name" value="ARSENITE METHYLTRANSFERASE"/>
    <property type="match status" value="1"/>
</dbReference>
<keyword evidence="10" id="KW-0489">Methyltransferase</keyword>
<organism evidence="10 11">
    <name type="scientific">Desulfopila aestuarii DSM 18488</name>
    <dbReference type="NCBI Taxonomy" id="1121416"/>
    <lineage>
        <taxon>Bacteria</taxon>
        <taxon>Pseudomonadati</taxon>
        <taxon>Thermodesulfobacteriota</taxon>
        <taxon>Desulfobulbia</taxon>
        <taxon>Desulfobulbales</taxon>
        <taxon>Desulfocapsaceae</taxon>
        <taxon>Desulfopila</taxon>
    </lineage>
</organism>
<evidence type="ECO:0000256" key="5">
    <source>
        <dbReference type="ARBA" id="ARBA00034545"/>
    </source>
</evidence>
<accession>A0A1M7YBS0</accession>
<gene>
    <name evidence="10" type="ORF">SAMN02745220_03220</name>
</gene>
<evidence type="ECO:0000313" key="11">
    <source>
        <dbReference type="Proteomes" id="UP000184603"/>
    </source>
</evidence>
<dbReference type="Gene3D" id="3.40.50.150">
    <property type="entry name" value="Vaccinia Virus protein VP39"/>
    <property type="match status" value="1"/>
</dbReference>
<dbReference type="Proteomes" id="UP000184603">
    <property type="component" value="Unassembled WGS sequence"/>
</dbReference>
<dbReference type="EMBL" id="FRFE01000016">
    <property type="protein sequence ID" value="SHO50019.1"/>
    <property type="molecule type" value="Genomic_DNA"/>
</dbReference>
<keyword evidence="2" id="KW-0949">S-adenosyl-L-methionine</keyword>
<dbReference type="PANTHER" id="PTHR43675">
    <property type="entry name" value="ARSENITE METHYLTRANSFERASE"/>
    <property type="match status" value="1"/>
</dbReference>
<evidence type="ECO:0000256" key="6">
    <source>
        <dbReference type="ARBA" id="ARBA00047941"/>
    </source>
</evidence>
<dbReference type="STRING" id="1121416.SAMN02745220_03220"/>
<comment type="catalytic activity">
    <reaction evidence="6">
        <text>arsenic triglutathione + [thioredoxin]-dithiol + S-adenosyl-L-methionine + 2 H2O = methylarsonous acid + [thioredoxin]-disulfide + 3 glutathione + S-adenosyl-L-homocysteine + H(+)</text>
        <dbReference type="Rhea" id="RHEA:69460"/>
        <dbReference type="Rhea" id="RHEA-COMP:10698"/>
        <dbReference type="Rhea" id="RHEA-COMP:10700"/>
        <dbReference type="ChEBI" id="CHEBI:15377"/>
        <dbReference type="ChEBI" id="CHEBI:15378"/>
        <dbReference type="ChEBI" id="CHEBI:17826"/>
        <dbReference type="ChEBI" id="CHEBI:29950"/>
        <dbReference type="ChEBI" id="CHEBI:50058"/>
        <dbReference type="ChEBI" id="CHEBI:57856"/>
        <dbReference type="ChEBI" id="CHEBI:57925"/>
        <dbReference type="ChEBI" id="CHEBI:59789"/>
        <dbReference type="ChEBI" id="CHEBI:183640"/>
        <dbReference type="EC" id="2.1.1.137"/>
    </reaction>
</comment>
<dbReference type="InterPro" id="IPR025714">
    <property type="entry name" value="Methyltranfer_dom"/>
</dbReference>
<dbReference type="SUPFAM" id="SSF53335">
    <property type="entry name" value="S-adenosyl-L-methionine-dependent methyltransferases"/>
    <property type="match status" value="1"/>
</dbReference>
<protein>
    <recommendedName>
        <fullName evidence="5">Arsenite methyltransferase</fullName>
        <ecNumber evidence="4">2.1.1.137</ecNumber>
    </recommendedName>
</protein>
<comment type="catalytic activity">
    <reaction evidence="8">
        <text>arsenic triglutathione + 3 [thioredoxin]-dithiol + 3 S-adenosyl-L-methionine = trimethylarsine + 3 [thioredoxin]-disulfide + 3 glutathione + 3 S-adenosyl-L-homocysteine + 3 H(+)</text>
        <dbReference type="Rhea" id="RHEA:69432"/>
        <dbReference type="Rhea" id="RHEA-COMP:10698"/>
        <dbReference type="Rhea" id="RHEA-COMP:10700"/>
        <dbReference type="ChEBI" id="CHEBI:15378"/>
        <dbReference type="ChEBI" id="CHEBI:27130"/>
        <dbReference type="ChEBI" id="CHEBI:29950"/>
        <dbReference type="ChEBI" id="CHEBI:50058"/>
        <dbReference type="ChEBI" id="CHEBI:57856"/>
        <dbReference type="ChEBI" id="CHEBI:57925"/>
        <dbReference type="ChEBI" id="CHEBI:59789"/>
        <dbReference type="ChEBI" id="CHEBI:183640"/>
        <dbReference type="EC" id="2.1.1.137"/>
    </reaction>
</comment>
<dbReference type="EC" id="2.1.1.137" evidence="4"/>
<comment type="similarity">
    <text evidence="3">Belongs to the methyltransferase superfamily. Arsenite methyltransferase family.</text>
</comment>
<keyword evidence="11" id="KW-1185">Reference proteome</keyword>
<dbReference type="CDD" id="cd02440">
    <property type="entry name" value="AdoMet_MTases"/>
    <property type="match status" value="1"/>
</dbReference>
<evidence type="ECO:0000256" key="8">
    <source>
        <dbReference type="ARBA" id="ARBA00048428"/>
    </source>
</evidence>
<proteinExistence type="inferred from homology"/>
<evidence type="ECO:0000259" key="9">
    <source>
        <dbReference type="Pfam" id="PF13847"/>
    </source>
</evidence>